<feature type="transmembrane region" description="Helical" evidence="8">
    <location>
        <begin position="375"/>
        <end position="399"/>
    </location>
</feature>
<dbReference type="Proteomes" id="UP000252914">
    <property type="component" value="Unassembled WGS sequence"/>
</dbReference>
<feature type="transmembrane region" description="Helical" evidence="8">
    <location>
        <begin position="348"/>
        <end position="369"/>
    </location>
</feature>
<evidence type="ECO:0000256" key="4">
    <source>
        <dbReference type="ARBA" id="ARBA00022475"/>
    </source>
</evidence>
<feature type="transmembrane region" description="Helical" evidence="8">
    <location>
        <begin position="286"/>
        <end position="309"/>
    </location>
</feature>
<dbReference type="PANTHER" id="PTHR23501">
    <property type="entry name" value="MAJOR FACILITATOR SUPERFAMILY"/>
    <property type="match status" value="1"/>
</dbReference>
<dbReference type="Gene3D" id="1.20.1250.20">
    <property type="entry name" value="MFS general substrate transporter like domains"/>
    <property type="match status" value="1"/>
</dbReference>
<keyword evidence="7 8" id="KW-0472">Membrane</keyword>
<feature type="transmembrane region" description="Helical" evidence="8">
    <location>
        <begin position="62"/>
        <end position="81"/>
    </location>
</feature>
<feature type="transmembrane region" description="Helical" evidence="8">
    <location>
        <begin position="93"/>
        <end position="112"/>
    </location>
</feature>
<dbReference type="FunFam" id="1.20.1720.10:FF:000004">
    <property type="entry name" value="EmrB/QacA family drug resistance transporter"/>
    <property type="match status" value="1"/>
</dbReference>
<reference evidence="10 11" key="1">
    <citation type="submission" date="2018-06" db="EMBL/GenBank/DDBJ databases">
        <title>Streptomyces reniochalinae sp. nov. and Streptomyces diacarnus sp. nov. from marine sponges.</title>
        <authorList>
            <person name="Li L."/>
        </authorList>
    </citation>
    <scope>NUCLEOTIDE SEQUENCE [LARGE SCALE GENOMIC DNA]</scope>
    <source>
        <strain evidence="10 11">LHW51701</strain>
    </source>
</reference>
<evidence type="ECO:0000256" key="6">
    <source>
        <dbReference type="ARBA" id="ARBA00022989"/>
    </source>
</evidence>
<sequence length="522" mass="54236">MSDTTTEGEAEAGPTLSAAGSDRHLKLGIGGLLLGMFLGMMDNFVVSTALPKIVADLDGLTSLAWVITAYSLAIAASTQIWGKLSDLYDRKVIYLLSVVLFLAGSMLCGLAQDMTQLIVFRALQGCGAGGLVVGALSITSVMLTPQESAKAGSWTGLLMGASLVGGPLIGGLVTDAWSWHWIFYINVPFGGLCVLATLVGVRLPAAPKPKKKVRIDYLGMLLLTAGVVCLTLVTTWAGNSYAWGSWRIIGLAAAGVLALAALMWVQQRVAEPVLPLRLFRHRNFTLAQILGFVFGAAMVVPVTFLPLYAHNAKGVSSIGSGLLLLPMMAGMVSMMRRGSAWIRRTGRFRILPIIGSAALTVGMALLLLLRPGTHTLLSALYVVPIGVGLGCLIQNTVLISRTAVEPRDMGAAMGVGSLTRTLGTGMGVALFGALYAGRLSGSLTGRIGAQDASSLVASGSDDQVESLGRIPARAQEAWASAVTDGLHVVALAGVVAGIIAVVSAVLVREMPLGPPLAPPRSS</sequence>
<feature type="transmembrane region" description="Helical" evidence="8">
    <location>
        <begin position="411"/>
        <end position="436"/>
    </location>
</feature>
<organism evidence="10 11">
    <name type="scientific">Streptomyces diacarni</name>
    <dbReference type="NCBI Taxonomy" id="2800381"/>
    <lineage>
        <taxon>Bacteria</taxon>
        <taxon>Bacillati</taxon>
        <taxon>Actinomycetota</taxon>
        <taxon>Actinomycetes</taxon>
        <taxon>Kitasatosporales</taxon>
        <taxon>Streptomycetaceae</taxon>
        <taxon>Streptomyces</taxon>
    </lineage>
</organism>
<dbReference type="Pfam" id="PF07690">
    <property type="entry name" value="MFS_1"/>
    <property type="match status" value="1"/>
</dbReference>
<dbReference type="SUPFAM" id="SSF103473">
    <property type="entry name" value="MFS general substrate transporter"/>
    <property type="match status" value="1"/>
</dbReference>
<keyword evidence="3" id="KW-0813">Transport</keyword>
<feature type="domain" description="Major facilitator superfamily (MFS) profile" evidence="9">
    <location>
        <begin position="28"/>
        <end position="511"/>
    </location>
</feature>
<dbReference type="EMBL" id="QOIN01000025">
    <property type="protein sequence ID" value="RCG28493.1"/>
    <property type="molecule type" value="Genomic_DNA"/>
</dbReference>
<keyword evidence="4" id="KW-1003">Cell membrane</keyword>
<evidence type="ECO:0000256" key="7">
    <source>
        <dbReference type="ARBA" id="ARBA00023136"/>
    </source>
</evidence>
<evidence type="ECO:0000256" key="1">
    <source>
        <dbReference type="ARBA" id="ARBA00004651"/>
    </source>
</evidence>
<keyword evidence="5 8" id="KW-0812">Transmembrane</keyword>
<dbReference type="PROSITE" id="PS50850">
    <property type="entry name" value="MFS"/>
    <property type="match status" value="1"/>
</dbReference>
<keyword evidence="11" id="KW-1185">Reference proteome</keyword>
<comment type="subcellular location">
    <subcellularLocation>
        <location evidence="1">Cell membrane</location>
        <topology evidence="1">Multi-pass membrane protein</topology>
    </subcellularLocation>
</comment>
<feature type="transmembrane region" description="Helical" evidence="8">
    <location>
        <begin position="217"/>
        <end position="238"/>
    </location>
</feature>
<feature type="transmembrane region" description="Helical" evidence="8">
    <location>
        <begin position="486"/>
        <end position="507"/>
    </location>
</feature>
<feature type="transmembrane region" description="Helical" evidence="8">
    <location>
        <begin position="27"/>
        <end position="50"/>
    </location>
</feature>
<gene>
    <name evidence="10" type="ORF">DTL70_02320</name>
</gene>
<comment type="caution">
    <text evidence="10">The sequence shown here is derived from an EMBL/GenBank/DDBJ whole genome shotgun (WGS) entry which is preliminary data.</text>
</comment>
<feature type="transmembrane region" description="Helical" evidence="8">
    <location>
        <begin position="181"/>
        <end position="205"/>
    </location>
</feature>
<dbReference type="RefSeq" id="WP_114020124.1">
    <property type="nucleotide sequence ID" value="NZ_QOIN01000025.1"/>
</dbReference>
<name>A0A367FDP7_9ACTN</name>
<dbReference type="InterPro" id="IPR020846">
    <property type="entry name" value="MFS_dom"/>
</dbReference>
<evidence type="ECO:0000256" key="5">
    <source>
        <dbReference type="ARBA" id="ARBA00022692"/>
    </source>
</evidence>
<feature type="transmembrane region" description="Helical" evidence="8">
    <location>
        <begin position="151"/>
        <end position="169"/>
    </location>
</feature>
<dbReference type="GO" id="GO:0005886">
    <property type="term" value="C:plasma membrane"/>
    <property type="evidence" value="ECO:0007669"/>
    <property type="project" value="UniProtKB-SubCell"/>
</dbReference>
<protein>
    <submittedName>
        <fullName evidence="10">MFS transporter</fullName>
    </submittedName>
</protein>
<comment type="similarity">
    <text evidence="2">Belongs to the major facilitator superfamily. TCR/Tet family.</text>
</comment>
<dbReference type="GO" id="GO:0022857">
    <property type="term" value="F:transmembrane transporter activity"/>
    <property type="evidence" value="ECO:0007669"/>
    <property type="project" value="InterPro"/>
</dbReference>
<dbReference type="InterPro" id="IPR036259">
    <property type="entry name" value="MFS_trans_sf"/>
</dbReference>
<feature type="transmembrane region" description="Helical" evidence="8">
    <location>
        <begin position="118"/>
        <end position="139"/>
    </location>
</feature>
<evidence type="ECO:0000256" key="2">
    <source>
        <dbReference type="ARBA" id="ARBA00007520"/>
    </source>
</evidence>
<evidence type="ECO:0000259" key="9">
    <source>
        <dbReference type="PROSITE" id="PS50850"/>
    </source>
</evidence>
<feature type="transmembrane region" description="Helical" evidence="8">
    <location>
        <begin position="315"/>
        <end position="336"/>
    </location>
</feature>
<feature type="transmembrane region" description="Helical" evidence="8">
    <location>
        <begin position="244"/>
        <end position="265"/>
    </location>
</feature>
<proteinExistence type="inferred from homology"/>
<dbReference type="PANTHER" id="PTHR23501:SF197">
    <property type="entry name" value="COMD"/>
    <property type="match status" value="1"/>
</dbReference>
<evidence type="ECO:0000313" key="10">
    <source>
        <dbReference type="EMBL" id="RCG28493.1"/>
    </source>
</evidence>
<dbReference type="CDD" id="cd17502">
    <property type="entry name" value="MFS_Azr1_MDR_like"/>
    <property type="match status" value="1"/>
</dbReference>
<dbReference type="PRINTS" id="PR01036">
    <property type="entry name" value="TCRTETB"/>
</dbReference>
<accession>A0A367FDP7</accession>
<evidence type="ECO:0000313" key="11">
    <source>
        <dbReference type="Proteomes" id="UP000252914"/>
    </source>
</evidence>
<dbReference type="InterPro" id="IPR011701">
    <property type="entry name" value="MFS"/>
</dbReference>
<dbReference type="AlphaFoldDB" id="A0A367FDP7"/>
<dbReference type="Gene3D" id="1.20.1720.10">
    <property type="entry name" value="Multidrug resistance protein D"/>
    <property type="match status" value="1"/>
</dbReference>
<keyword evidence="6 8" id="KW-1133">Transmembrane helix</keyword>
<evidence type="ECO:0000256" key="3">
    <source>
        <dbReference type="ARBA" id="ARBA00022448"/>
    </source>
</evidence>
<evidence type="ECO:0000256" key="8">
    <source>
        <dbReference type="SAM" id="Phobius"/>
    </source>
</evidence>